<reference evidence="1" key="1">
    <citation type="submission" date="2020-10" db="EMBL/GenBank/DDBJ databases">
        <authorList>
            <person name="Gilroy R."/>
        </authorList>
    </citation>
    <scope>NUCLEOTIDE SEQUENCE</scope>
    <source>
        <strain evidence="1">23406</strain>
    </source>
</reference>
<dbReference type="Pfam" id="PF12897">
    <property type="entry name" value="Asp_aminotransf"/>
    <property type="match status" value="1"/>
</dbReference>
<keyword evidence="1" id="KW-0808">Transferase</keyword>
<evidence type="ECO:0000313" key="2">
    <source>
        <dbReference type="Proteomes" id="UP000886891"/>
    </source>
</evidence>
<dbReference type="CDD" id="cd00609">
    <property type="entry name" value="AAT_like"/>
    <property type="match status" value="1"/>
</dbReference>
<proteinExistence type="predicted"/>
<protein>
    <submittedName>
        <fullName evidence="1">Aminotransferase</fullName>
    </submittedName>
</protein>
<dbReference type="Gene3D" id="3.40.640.10">
    <property type="entry name" value="Type I PLP-dependent aspartate aminotransferase-like (Major domain)"/>
    <property type="match status" value="1"/>
</dbReference>
<dbReference type="InterPro" id="IPR015424">
    <property type="entry name" value="PyrdxlP-dep_Trfase"/>
</dbReference>
<dbReference type="GO" id="GO:0004069">
    <property type="term" value="F:L-aspartate:2-oxoglutarate aminotransferase activity"/>
    <property type="evidence" value="ECO:0007669"/>
    <property type="project" value="InterPro"/>
</dbReference>
<accession>A0A9D1NCG1</accession>
<dbReference type="InterPro" id="IPR024551">
    <property type="entry name" value="AspAT_Ic"/>
</dbReference>
<reference evidence="1" key="2">
    <citation type="journal article" date="2021" name="PeerJ">
        <title>Extensive microbial diversity within the chicken gut microbiome revealed by metagenomics and culture.</title>
        <authorList>
            <person name="Gilroy R."/>
            <person name="Ravi A."/>
            <person name="Getino M."/>
            <person name="Pursley I."/>
            <person name="Horton D.L."/>
            <person name="Alikhan N.F."/>
            <person name="Baker D."/>
            <person name="Gharbi K."/>
            <person name="Hall N."/>
            <person name="Watson M."/>
            <person name="Adriaenssens E.M."/>
            <person name="Foster-Nyarko E."/>
            <person name="Jarju S."/>
            <person name="Secka A."/>
            <person name="Antonio M."/>
            <person name="Oren A."/>
            <person name="Chaudhuri R.R."/>
            <person name="La Ragione R."/>
            <person name="Hildebrand F."/>
            <person name="Pallen M.J."/>
        </authorList>
    </citation>
    <scope>NUCLEOTIDE SEQUENCE</scope>
    <source>
        <strain evidence="1">23406</strain>
    </source>
</reference>
<comment type="caution">
    <text evidence="1">The sequence shown here is derived from an EMBL/GenBank/DDBJ whole genome shotgun (WGS) entry which is preliminary data.</text>
</comment>
<dbReference type="AlphaFoldDB" id="A0A9D1NCG1"/>
<gene>
    <name evidence="1" type="ORF">IAB14_02445</name>
</gene>
<sequence length="423" mass="46505">MNSDYTQLTSAKRQELLAQLRSELDAYRQKGLKLDMSRGKPSKEQLDLSDGLLACFGRIATEKGAADYRNYGILDGVTELKAIFCDMLKISPSELIVAGNASLNLMYDAFQRAMQFGLLGNPPWNEQGKIKWLCPVPGYDRHFAVSELFGAEMINIKMTPEGPDMDAVEELVKDPSVKGIWCVPKYSNPQGIVYLDAVVRRFAALKPAAPDFRIFWDNAYMVHSLTEEGDVLLDLFAEAKRLGNEDIVYQFGSTSKITYAGAGVGFIVASERNIAEIKSRMTIQTIGPDKINQYAHALFFGNAEGIYRHMDKHRALLKPKFDAVDRILTDRLAGAGIAAWTKPRGGYFISVDLLPGTAKRTVALCKEAGVVFTGAGATYPYKKDPADANIRIAPSLPPVEELVTATEIFCTAAKIAALEVLEG</sequence>
<dbReference type="PANTHER" id="PTHR43799">
    <property type="entry name" value="AMINOTRANSFERASE, PUTATIVE-RELATED"/>
    <property type="match status" value="1"/>
</dbReference>
<name>A0A9D1NCG1_9FIRM</name>
<dbReference type="Gene3D" id="3.90.1150.10">
    <property type="entry name" value="Aspartate Aminotransferase, domain 1"/>
    <property type="match status" value="1"/>
</dbReference>
<organism evidence="1 2">
    <name type="scientific">Candidatus Stercoripulliclostridium merdipullorum</name>
    <dbReference type="NCBI Taxonomy" id="2840952"/>
    <lineage>
        <taxon>Bacteria</taxon>
        <taxon>Bacillati</taxon>
        <taxon>Bacillota</taxon>
        <taxon>Clostridia</taxon>
        <taxon>Eubacteriales</taxon>
        <taxon>Candidatus Stercoripulliclostridium</taxon>
    </lineage>
</organism>
<evidence type="ECO:0000313" key="1">
    <source>
        <dbReference type="EMBL" id="HIU99957.1"/>
    </source>
</evidence>
<dbReference type="InterPro" id="IPR015422">
    <property type="entry name" value="PyrdxlP-dep_Trfase_small"/>
</dbReference>
<dbReference type="PANTHER" id="PTHR43799:SF1">
    <property type="entry name" value="ASPARTATE AMINOTRANSFERASE"/>
    <property type="match status" value="1"/>
</dbReference>
<keyword evidence="1" id="KW-0032">Aminotransferase</keyword>
<dbReference type="Proteomes" id="UP000886891">
    <property type="component" value="Unassembled WGS sequence"/>
</dbReference>
<dbReference type="InterPro" id="IPR015421">
    <property type="entry name" value="PyrdxlP-dep_Trfase_major"/>
</dbReference>
<dbReference type="EMBL" id="DVOH01000017">
    <property type="protein sequence ID" value="HIU99957.1"/>
    <property type="molecule type" value="Genomic_DNA"/>
</dbReference>
<dbReference type="SUPFAM" id="SSF53383">
    <property type="entry name" value="PLP-dependent transferases"/>
    <property type="match status" value="1"/>
</dbReference>